<dbReference type="InterPro" id="IPR052018">
    <property type="entry name" value="PHP_domain"/>
</dbReference>
<dbReference type="GO" id="GO:0030246">
    <property type="term" value="F:carbohydrate binding"/>
    <property type="evidence" value="ECO:0007669"/>
    <property type="project" value="InterPro"/>
</dbReference>
<dbReference type="EMBL" id="RXNS01000008">
    <property type="protein sequence ID" value="RTR03869.1"/>
    <property type="molecule type" value="Genomic_DNA"/>
</dbReference>
<dbReference type="RefSeq" id="WP_126483605.1">
    <property type="nucleotide sequence ID" value="NZ_RXNS01000008.1"/>
</dbReference>
<comment type="caution">
    <text evidence="2">The sequence shown here is derived from an EMBL/GenBank/DDBJ whole genome shotgun (WGS) entry which is preliminary data.</text>
</comment>
<dbReference type="Gene3D" id="2.70.98.30">
    <property type="entry name" value="Golgi alpha-mannosidase II, domain 4"/>
    <property type="match status" value="1"/>
</dbReference>
<organism evidence="2 3">
    <name type="scientific">Halomonas nitroreducens</name>
    <dbReference type="NCBI Taxonomy" id="447425"/>
    <lineage>
        <taxon>Bacteria</taxon>
        <taxon>Pseudomonadati</taxon>
        <taxon>Pseudomonadota</taxon>
        <taxon>Gammaproteobacteria</taxon>
        <taxon>Oceanospirillales</taxon>
        <taxon>Halomonadaceae</taxon>
        <taxon>Halomonas</taxon>
    </lineage>
</organism>
<accession>A0A3S0HSS7</accession>
<dbReference type="InterPro" id="IPR016195">
    <property type="entry name" value="Pol/histidinol_Pase-like"/>
</dbReference>
<evidence type="ECO:0000256" key="1">
    <source>
        <dbReference type="SAM" id="SignalP"/>
    </source>
</evidence>
<keyword evidence="3" id="KW-1185">Reference proteome</keyword>
<keyword evidence="1" id="KW-0732">Signal</keyword>
<dbReference type="InterPro" id="IPR013784">
    <property type="entry name" value="Carb-bd-like_fold"/>
</dbReference>
<dbReference type="OrthoDB" id="9804333at2"/>
<name>A0A3S0HSS7_9GAMM</name>
<dbReference type="PANTHER" id="PTHR42924">
    <property type="entry name" value="EXONUCLEASE"/>
    <property type="match status" value="1"/>
</dbReference>
<dbReference type="SUPFAM" id="SSF89550">
    <property type="entry name" value="PHP domain-like"/>
    <property type="match status" value="1"/>
</dbReference>
<dbReference type="GO" id="GO:0004534">
    <property type="term" value="F:5'-3' RNA exonuclease activity"/>
    <property type="evidence" value="ECO:0007669"/>
    <property type="project" value="TreeGrafter"/>
</dbReference>
<dbReference type="PANTHER" id="PTHR42924:SF3">
    <property type="entry name" value="POLYMERASE_HISTIDINOL PHOSPHATASE N-TERMINAL DOMAIN-CONTAINING PROTEIN"/>
    <property type="match status" value="1"/>
</dbReference>
<dbReference type="Proteomes" id="UP000267400">
    <property type="component" value="Unassembled WGS sequence"/>
</dbReference>
<evidence type="ECO:0000313" key="3">
    <source>
        <dbReference type="Proteomes" id="UP000267400"/>
    </source>
</evidence>
<dbReference type="GO" id="GO:0035312">
    <property type="term" value="F:5'-3' DNA exonuclease activity"/>
    <property type="evidence" value="ECO:0007669"/>
    <property type="project" value="TreeGrafter"/>
</dbReference>
<feature type="signal peptide" evidence="1">
    <location>
        <begin position="1"/>
        <end position="24"/>
    </location>
</feature>
<dbReference type="Gene3D" id="2.60.40.1120">
    <property type="entry name" value="Carboxypeptidase-like, regulatory domain"/>
    <property type="match status" value="1"/>
</dbReference>
<reference evidence="2 3" key="1">
    <citation type="submission" date="2018-12" db="EMBL/GenBank/DDBJ databases">
        <authorList>
            <person name="Yu L."/>
        </authorList>
    </citation>
    <scope>NUCLEOTIDE SEQUENCE [LARGE SCALE GENOMIC DNA]</scope>
    <source>
        <strain evidence="2 3">11S</strain>
    </source>
</reference>
<evidence type="ECO:0000313" key="2">
    <source>
        <dbReference type="EMBL" id="RTR03869.1"/>
    </source>
</evidence>
<dbReference type="NCBIfam" id="NF038032">
    <property type="entry name" value="CehA_McbA_metalo"/>
    <property type="match status" value="1"/>
</dbReference>
<feature type="chain" id="PRO_5018586547" evidence="1">
    <location>
        <begin position="25"/>
        <end position="761"/>
    </location>
</feature>
<protein>
    <submittedName>
        <fullName evidence="2">Phosphoesterase</fullName>
    </submittedName>
</protein>
<dbReference type="SUPFAM" id="SSF49452">
    <property type="entry name" value="Starch-binding domain-like"/>
    <property type="match status" value="1"/>
</dbReference>
<dbReference type="Gene3D" id="3.20.20.140">
    <property type="entry name" value="Metal-dependent hydrolases"/>
    <property type="match status" value="1"/>
</dbReference>
<dbReference type="AlphaFoldDB" id="A0A3S0HSS7"/>
<gene>
    <name evidence="2" type="ORF">EKG36_09945</name>
</gene>
<sequence>MMLTTRRAWLAAGLALGLAGNAQAEVSVTRGATSIPDGEATAAEDLTIANGHLAFALAIESRPPWGVPRGTLVDLAAVKDGEQDLDRVAFADFIPDNWSAWPNSEKSVEVLEDSPERAVVRVRRDWGEAWVTTTYTLEAGSDRIGLETRLENAGEAPLTAIRSGFTLWPDTGFLFGVPGLGEAKESVADEALTDRMVAYDRDWAIALHAPYFDRINYEGQDMYLEHDLAPGASRTFTGSLQVVPKGDLAPVVAHEIERTAQEAGRIAGTLDTDDGEAPEDGLVMVEKQGHPYAWTLAEGGRFAMDLPVGDYRVYATAMGHANSAPRDISVAADGEQSLAFEGLEGPGTLALEVVEAGSGVPRDARLTIVDGQQPPVEFLGKQTFFTVLDPAGSAELSLAPGDYRLAVNAGAGFTAKGETLEVSLASGERVERIVEIERLAEPNGRGWYGADLHHHANVLEGTTPPETVVRAQLATDLDLTFVSDHDSTANHATFQALSDSRGVPFIPSVEISPSWGHMNPFPIALGGELSVDPGTDAVQAILQDARRLGAEVIPMNHPYNDYGYLSNLSSDKVPGGFAPGFDLLELNAEVDNAKTVESAHALWDDGTAIYFTAGTDTHDAWNDLTGRIRMMARVPGELSPRAFARALKQGHGYATQGPLLYPQNALFGDTLRLAGDEQATWRVDVAAVDGLAEARLIGRGGEVVATRELDGQAATLAFPLDAEVDGWVALEVADADGDRAWSNPLWIKRQDSSAYLSAAAD</sequence>
<proteinExistence type="predicted"/>